<comment type="caution">
    <text evidence="2">The sequence shown here is derived from an EMBL/GenBank/DDBJ whole genome shotgun (WGS) entry which is preliminary data.</text>
</comment>
<evidence type="ECO:0000313" key="3">
    <source>
        <dbReference type="Proteomes" id="UP001208570"/>
    </source>
</evidence>
<name>A0AAD9N2B6_9ANNE</name>
<dbReference type="EMBL" id="JAODUP010000328">
    <property type="protein sequence ID" value="KAK2152456.1"/>
    <property type="molecule type" value="Genomic_DNA"/>
</dbReference>
<dbReference type="Gene3D" id="1.20.140.150">
    <property type="match status" value="1"/>
</dbReference>
<feature type="transmembrane region" description="Helical" evidence="1">
    <location>
        <begin position="87"/>
        <end position="107"/>
    </location>
</feature>
<dbReference type="Proteomes" id="UP001208570">
    <property type="component" value="Unassembled WGS sequence"/>
</dbReference>
<gene>
    <name evidence="2" type="ORF">LSH36_328g03060</name>
</gene>
<evidence type="ECO:0000256" key="1">
    <source>
        <dbReference type="SAM" id="Phobius"/>
    </source>
</evidence>
<organism evidence="2 3">
    <name type="scientific">Paralvinella palmiformis</name>
    <dbReference type="NCBI Taxonomy" id="53620"/>
    <lineage>
        <taxon>Eukaryota</taxon>
        <taxon>Metazoa</taxon>
        <taxon>Spiralia</taxon>
        <taxon>Lophotrochozoa</taxon>
        <taxon>Annelida</taxon>
        <taxon>Polychaeta</taxon>
        <taxon>Sedentaria</taxon>
        <taxon>Canalipalpata</taxon>
        <taxon>Terebellida</taxon>
        <taxon>Terebelliformia</taxon>
        <taxon>Alvinellidae</taxon>
        <taxon>Paralvinella</taxon>
    </lineage>
</organism>
<keyword evidence="1" id="KW-1133">Transmembrane helix</keyword>
<evidence type="ECO:0000313" key="2">
    <source>
        <dbReference type="EMBL" id="KAK2152456.1"/>
    </source>
</evidence>
<keyword evidence="3" id="KW-1185">Reference proteome</keyword>
<keyword evidence="1" id="KW-0812">Transmembrane</keyword>
<protein>
    <submittedName>
        <fullName evidence="2">Uncharacterized protein</fullName>
    </submittedName>
</protein>
<reference evidence="2" key="1">
    <citation type="journal article" date="2023" name="Mol. Biol. Evol.">
        <title>Third-Generation Sequencing Reveals the Adaptive Role of the Epigenome in Three Deep-Sea Polychaetes.</title>
        <authorList>
            <person name="Perez M."/>
            <person name="Aroh O."/>
            <person name="Sun Y."/>
            <person name="Lan Y."/>
            <person name="Juniper S.K."/>
            <person name="Young C.R."/>
            <person name="Angers B."/>
            <person name="Qian P.Y."/>
        </authorList>
    </citation>
    <scope>NUCLEOTIDE SEQUENCE</scope>
    <source>
        <strain evidence="2">P08H-3</strain>
    </source>
</reference>
<sequence length="226" mass="25465">MDPKQTPKISAFVKASLGLLITAIVDFLVAYSTAYWATWSAPRQRKHGGYGLWKLWRCAMDPEHHRDSRQVMVTNGFGFSWYVASQVLQTLGFAALVTSIVLIFVYIEMIRMMNFPVSGIFTTVSLFVFGFKVAEEVQDMDVQDWALSWSFSLSCTACILIQIAASVLVSESKRMFCTETMTVKDNGLEDEMVLPVTLPDYQMDNDNEDDLMANDSKVLLYDVATS</sequence>
<feature type="transmembrane region" description="Helical" evidence="1">
    <location>
        <begin position="12"/>
        <end position="37"/>
    </location>
</feature>
<keyword evidence="1" id="KW-0472">Membrane</keyword>
<feature type="transmembrane region" description="Helical" evidence="1">
    <location>
        <begin position="114"/>
        <end position="134"/>
    </location>
</feature>
<feature type="transmembrane region" description="Helical" evidence="1">
    <location>
        <begin position="146"/>
        <end position="169"/>
    </location>
</feature>
<dbReference type="AlphaFoldDB" id="A0AAD9N2B6"/>
<proteinExistence type="predicted"/>
<accession>A0AAD9N2B6</accession>